<sequence>NPCYYWIVIIIGTRFGTNFLIQNILFLNMTNS</sequence>
<dbReference type="AlphaFoldDB" id="A0A382DUK6"/>
<evidence type="ECO:0000256" key="1">
    <source>
        <dbReference type="SAM" id="Phobius"/>
    </source>
</evidence>
<organism evidence="2">
    <name type="scientific">marine metagenome</name>
    <dbReference type="NCBI Taxonomy" id="408172"/>
    <lineage>
        <taxon>unclassified sequences</taxon>
        <taxon>metagenomes</taxon>
        <taxon>ecological metagenomes</taxon>
    </lineage>
</organism>
<name>A0A382DUK6_9ZZZZ</name>
<proteinExistence type="predicted"/>
<gene>
    <name evidence="2" type="ORF">METZ01_LOCUS194091</name>
</gene>
<reference evidence="2" key="1">
    <citation type="submission" date="2018-05" db="EMBL/GenBank/DDBJ databases">
        <authorList>
            <person name="Lanie J.A."/>
            <person name="Ng W.-L."/>
            <person name="Kazmierczak K.M."/>
            <person name="Andrzejewski T.M."/>
            <person name="Davidsen T.M."/>
            <person name="Wayne K.J."/>
            <person name="Tettelin H."/>
            <person name="Glass J.I."/>
            <person name="Rusch D."/>
            <person name="Podicherti R."/>
            <person name="Tsui H.-C.T."/>
            <person name="Winkler M.E."/>
        </authorList>
    </citation>
    <scope>NUCLEOTIDE SEQUENCE</scope>
</reference>
<keyword evidence="1" id="KW-1133">Transmembrane helix</keyword>
<feature type="transmembrane region" description="Helical" evidence="1">
    <location>
        <begin position="6"/>
        <end position="27"/>
    </location>
</feature>
<dbReference type="EMBL" id="UINC01040820">
    <property type="protein sequence ID" value="SVB41237.1"/>
    <property type="molecule type" value="Genomic_DNA"/>
</dbReference>
<feature type="non-terminal residue" evidence="2">
    <location>
        <position position="1"/>
    </location>
</feature>
<keyword evidence="1" id="KW-0812">Transmembrane</keyword>
<keyword evidence="1" id="KW-0472">Membrane</keyword>
<accession>A0A382DUK6</accession>
<evidence type="ECO:0000313" key="2">
    <source>
        <dbReference type="EMBL" id="SVB41237.1"/>
    </source>
</evidence>
<protein>
    <submittedName>
        <fullName evidence="2">Uncharacterized protein</fullName>
    </submittedName>
</protein>